<organism evidence="1">
    <name type="scientific">Rhipicephalus zambeziensis</name>
    <dbReference type="NCBI Taxonomy" id="60191"/>
    <lineage>
        <taxon>Eukaryota</taxon>
        <taxon>Metazoa</taxon>
        <taxon>Ecdysozoa</taxon>
        <taxon>Arthropoda</taxon>
        <taxon>Chelicerata</taxon>
        <taxon>Arachnida</taxon>
        <taxon>Acari</taxon>
        <taxon>Parasitiformes</taxon>
        <taxon>Ixodida</taxon>
        <taxon>Ixodoidea</taxon>
        <taxon>Ixodidae</taxon>
        <taxon>Rhipicephalinae</taxon>
        <taxon>Rhipicephalus</taxon>
        <taxon>Rhipicephalus</taxon>
    </lineage>
</organism>
<proteinExistence type="predicted"/>
<protein>
    <submittedName>
        <fullName evidence="1">Uncharacterized protein</fullName>
    </submittedName>
</protein>
<evidence type="ECO:0000313" key="1">
    <source>
        <dbReference type="EMBL" id="MAA12588.1"/>
    </source>
</evidence>
<dbReference type="EMBL" id="GFPF01001442">
    <property type="protein sequence ID" value="MAA12588.1"/>
    <property type="molecule type" value="Transcribed_RNA"/>
</dbReference>
<reference evidence="1" key="1">
    <citation type="journal article" date="2017" name="Parasit. Vectors">
        <title>Sialotranscriptomics of Rhipicephalus zambeziensis reveals intricate expression profiles of secretory proteins and suggests tight temporal transcriptional regulation during blood-feeding.</title>
        <authorList>
            <person name="de Castro M.H."/>
            <person name="de Klerk D."/>
            <person name="Pienaar R."/>
            <person name="Rees D.J.G."/>
            <person name="Mans B.J."/>
        </authorList>
    </citation>
    <scope>NUCLEOTIDE SEQUENCE</scope>
    <source>
        <tissue evidence="1">Salivary glands</tissue>
    </source>
</reference>
<sequence length="101" mass="11004">MERSVHLSPLCAHCGLARRGHACAHLFFACPLRPMSANLRQSTASNAARSGQWTVPISNDHLADTSATSNKISCYNMCTCLPEAKKSNFPFALQPTTKLNK</sequence>
<dbReference type="AlphaFoldDB" id="A0A224Y4W2"/>
<dbReference type="PROSITE" id="PS51257">
    <property type="entry name" value="PROKAR_LIPOPROTEIN"/>
    <property type="match status" value="1"/>
</dbReference>
<name>A0A224Y4W2_9ACAR</name>
<accession>A0A224Y4W2</accession>